<dbReference type="HOGENOM" id="CLU_020482_0_0_1"/>
<dbReference type="PROSITE" id="PS00109">
    <property type="entry name" value="PROTEIN_KINASE_TYR"/>
    <property type="match status" value="1"/>
</dbReference>
<dbReference type="GeneID" id="19302308"/>
<dbReference type="EMBL" id="KB469306">
    <property type="protein sequence ID" value="EPQ53232.1"/>
    <property type="molecule type" value="Genomic_DNA"/>
</dbReference>
<dbReference type="InterPro" id="IPR011009">
    <property type="entry name" value="Kinase-like_dom_sf"/>
</dbReference>
<dbReference type="PANTHER" id="PTHR38248">
    <property type="entry name" value="FUNK1 6"/>
    <property type="match status" value="1"/>
</dbReference>
<evidence type="ECO:0000313" key="3">
    <source>
        <dbReference type="EMBL" id="EPQ53232.1"/>
    </source>
</evidence>
<dbReference type="Pfam" id="PF17667">
    <property type="entry name" value="Pkinase_fungal"/>
    <property type="match status" value="1"/>
</dbReference>
<dbReference type="RefSeq" id="XP_007868508.1">
    <property type="nucleotide sequence ID" value="XM_007870317.1"/>
</dbReference>
<feature type="region of interest" description="Disordered" evidence="1">
    <location>
        <begin position="587"/>
        <end position="608"/>
    </location>
</feature>
<name>S7Q141_GLOTA</name>
<dbReference type="GO" id="GO:0005524">
    <property type="term" value="F:ATP binding"/>
    <property type="evidence" value="ECO:0007669"/>
    <property type="project" value="InterPro"/>
</dbReference>
<dbReference type="GO" id="GO:0004672">
    <property type="term" value="F:protein kinase activity"/>
    <property type="evidence" value="ECO:0007669"/>
    <property type="project" value="InterPro"/>
</dbReference>
<dbReference type="OrthoDB" id="5584477at2759"/>
<dbReference type="PROSITE" id="PS50011">
    <property type="entry name" value="PROTEIN_KINASE_DOM"/>
    <property type="match status" value="1"/>
</dbReference>
<dbReference type="OMA" id="LMRIWAF"/>
<dbReference type="STRING" id="670483.S7Q141"/>
<dbReference type="KEGG" id="gtr:GLOTRDRAFT_131507"/>
<dbReference type="InterPro" id="IPR040976">
    <property type="entry name" value="Pkinase_fungal"/>
</dbReference>
<dbReference type="PANTHER" id="PTHR38248:SF2">
    <property type="entry name" value="FUNK1 11"/>
    <property type="match status" value="1"/>
</dbReference>
<accession>S7Q141</accession>
<dbReference type="Proteomes" id="UP000030669">
    <property type="component" value="Unassembled WGS sequence"/>
</dbReference>
<dbReference type="InterPro" id="IPR000719">
    <property type="entry name" value="Prot_kinase_dom"/>
</dbReference>
<proteinExistence type="predicted"/>
<feature type="region of interest" description="Disordered" evidence="1">
    <location>
        <begin position="632"/>
        <end position="720"/>
    </location>
</feature>
<organism evidence="3 4">
    <name type="scientific">Gloeophyllum trabeum (strain ATCC 11539 / FP-39264 / Madison 617)</name>
    <name type="common">Brown rot fungus</name>
    <dbReference type="NCBI Taxonomy" id="670483"/>
    <lineage>
        <taxon>Eukaryota</taxon>
        <taxon>Fungi</taxon>
        <taxon>Dikarya</taxon>
        <taxon>Basidiomycota</taxon>
        <taxon>Agaricomycotina</taxon>
        <taxon>Agaricomycetes</taxon>
        <taxon>Gloeophyllales</taxon>
        <taxon>Gloeophyllaceae</taxon>
        <taxon>Gloeophyllum</taxon>
    </lineage>
</organism>
<protein>
    <recommendedName>
        <fullName evidence="2">Protein kinase domain-containing protein</fullName>
    </recommendedName>
</protein>
<evidence type="ECO:0000259" key="2">
    <source>
        <dbReference type="PROSITE" id="PS50011"/>
    </source>
</evidence>
<dbReference type="eggNOG" id="ENOG502S5WB">
    <property type="taxonomic scope" value="Eukaryota"/>
</dbReference>
<feature type="domain" description="Protein kinase" evidence="2">
    <location>
        <begin position="222"/>
        <end position="600"/>
    </location>
</feature>
<evidence type="ECO:0000256" key="1">
    <source>
        <dbReference type="SAM" id="MobiDB-lite"/>
    </source>
</evidence>
<reference evidence="3 4" key="1">
    <citation type="journal article" date="2012" name="Science">
        <title>The Paleozoic origin of enzymatic lignin decomposition reconstructed from 31 fungal genomes.</title>
        <authorList>
            <person name="Floudas D."/>
            <person name="Binder M."/>
            <person name="Riley R."/>
            <person name="Barry K."/>
            <person name="Blanchette R.A."/>
            <person name="Henrissat B."/>
            <person name="Martinez A.T."/>
            <person name="Otillar R."/>
            <person name="Spatafora J.W."/>
            <person name="Yadav J.S."/>
            <person name="Aerts A."/>
            <person name="Benoit I."/>
            <person name="Boyd A."/>
            <person name="Carlson A."/>
            <person name="Copeland A."/>
            <person name="Coutinho P.M."/>
            <person name="de Vries R.P."/>
            <person name="Ferreira P."/>
            <person name="Findley K."/>
            <person name="Foster B."/>
            <person name="Gaskell J."/>
            <person name="Glotzer D."/>
            <person name="Gorecki P."/>
            <person name="Heitman J."/>
            <person name="Hesse C."/>
            <person name="Hori C."/>
            <person name="Igarashi K."/>
            <person name="Jurgens J.A."/>
            <person name="Kallen N."/>
            <person name="Kersten P."/>
            <person name="Kohler A."/>
            <person name="Kuees U."/>
            <person name="Kumar T.K.A."/>
            <person name="Kuo A."/>
            <person name="LaButti K."/>
            <person name="Larrondo L.F."/>
            <person name="Lindquist E."/>
            <person name="Ling A."/>
            <person name="Lombard V."/>
            <person name="Lucas S."/>
            <person name="Lundell T."/>
            <person name="Martin R."/>
            <person name="McLaughlin D.J."/>
            <person name="Morgenstern I."/>
            <person name="Morin E."/>
            <person name="Murat C."/>
            <person name="Nagy L.G."/>
            <person name="Nolan M."/>
            <person name="Ohm R.A."/>
            <person name="Patyshakuliyeva A."/>
            <person name="Rokas A."/>
            <person name="Ruiz-Duenas F.J."/>
            <person name="Sabat G."/>
            <person name="Salamov A."/>
            <person name="Samejima M."/>
            <person name="Schmutz J."/>
            <person name="Slot J.C."/>
            <person name="St John F."/>
            <person name="Stenlid J."/>
            <person name="Sun H."/>
            <person name="Sun S."/>
            <person name="Syed K."/>
            <person name="Tsang A."/>
            <person name="Wiebenga A."/>
            <person name="Young D."/>
            <person name="Pisabarro A."/>
            <person name="Eastwood D.C."/>
            <person name="Martin F."/>
            <person name="Cullen D."/>
            <person name="Grigoriev I.V."/>
            <person name="Hibbett D.S."/>
        </authorList>
    </citation>
    <scope>NUCLEOTIDE SEQUENCE [LARGE SCALE GENOMIC DNA]</scope>
    <source>
        <strain evidence="3 4">ATCC 11539</strain>
    </source>
</reference>
<dbReference type="SUPFAM" id="SSF56112">
    <property type="entry name" value="Protein kinase-like (PK-like)"/>
    <property type="match status" value="1"/>
</dbReference>
<dbReference type="AlphaFoldDB" id="S7Q141"/>
<evidence type="ECO:0000313" key="4">
    <source>
        <dbReference type="Proteomes" id="UP000030669"/>
    </source>
</evidence>
<keyword evidence="4" id="KW-1185">Reference proteome</keyword>
<dbReference type="Gene3D" id="1.10.510.10">
    <property type="entry name" value="Transferase(Phosphotransferase) domain 1"/>
    <property type="match status" value="1"/>
</dbReference>
<feature type="compositionally biased region" description="Polar residues" evidence="1">
    <location>
        <begin position="659"/>
        <end position="669"/>
    </location>
</feature>
<gene>
    <name evidence="3" type="ORF">GLOTRDRAFT_131507</name>
</gene>
<dbReference type="InterPro" id="IPR008266">
    <property type="entry name" value="Tyr_kinase_AS"/>
</dbReference>
<sequence>MVKNKIDVVVEDGLIDCLFPDAILPGPVDDIYTGITTGEHPLYSSDRKLWINCPELTRQSDDGDQEEALAAFFTTVTRRISEVVGKPCNRVITGAYATTKNPLPRGPGGGRRPEIVIFENSGGEPQTWKTVMSHWELKNNAKPKAKKEAAKLVADGVELIYGFQYSRRFVASLSILGYQITLHINDRAGEVLSKPFDMHADPHAFLRVLTAFMFASKEYLGFDPSLRLLEDGYRAVVIANKEYVIEQWICTSGHVQGRGTSCWRATRGGVTYAIKDYWTNGIDWSSEAELLKEARGIEGVCQLVDEEVVMFQGKIDSTDLVRPSIAGNRCLDAPQPVYCWTHRRLVLDPFAIPITYFETKKELVGAFIDTIKGKFLESSVLAPCSRPPTAHKTLLEEAKILHRDISINNIMLVDSKDSTNRRRGILIDFDTATRYNNGAAESNLERKPGETEWIGTKPFMAIELLAFGDKYELTYTPEWDLESYFYVFVWICVLYDGPNNSKRDINFEETMLRHWTNGDFETVGVRKSAAVKDGIFWRRLIAEVSPYFEELKPCLERWRGLLFDSESKTHRAVLSVLDEVYESLPDQEPCADVQSGEETSCSESENDKVDGEAAAAFQDTLVGTRTRNCSHIHLRSSIGESPTRKRPRDSEESDEGSSRCNTEYGTFPSSREAANKGSPTLLEGPPREQSSSTLESEHGPRMRGPSKRLRREAETSTDSS</sequence>